<name>A0A562PWL5_9BURK</name>
<evidence type="ECO:0000313" key="10">
    <source>
        <dbReference type="Proteomes" id="UP000315112"/>
    </source>
</evidence>
<gene>
    <name evidence="9" type="ORF">IP92_02181</name>
</gene>
<sequence>MSRFTYDVIDEGIDEVIDPQAASEVFNVWQRHHTKPMSDPQDFAAHDEAAWRDGVKTGLPTLFGIGAWGVVVGVAMIKSGLTLPQALGMTLLVFAGTAQLASLPLIAANAPVWVVFATALVVNLRFVIFSALLAPHFGSLPWYKRLGLGFVSGDISVALYLQRYPDPAPAPGKLSYLKGLLYPNWAAWEIGSLIGVFLGNVVPTEWGLGFAGTLAIICVLVPMVNSRPALWGVLVAGVVSVLAADLPYKLGLLAGVVVGMLTAMAIEETGDKLAEKRKLKENKGKAGHV</sequence>
<dbReference type="PANTHER" id="PTHR34979:SF1">
    <property type="entry name" value="INNER MEMBRANE PROTEIN YGAZ"/>
    <property type="match status" value="1"/>
</dbReference>
<dbReference type="PANTHER" id="PTHR34979">
    <property type="entry name" value="INNER MEMBRANE PROTEIN YGAZ"/>
    <property type="match status" value="1"/>
</dbReference>
<dbReference type="EMBL" id="VLKW01000003">
    <property type="protein sequence ID" value="TWI48788.1"/>
    <property type="molecule type" value="Genomic_DNA"/>
</dbReference>
<comment type="subcellular location">
    <subcellularLocation>
        <location evidence="1">Cell membrane</location>
        <topology evidence="1">Multi-pass membrane protein</topology>
    </subcellularLocation>
</comment>
<accession>A0A562PWL5</accession>
<protein>
    <submittedName>
        <fullName evidence="9">Putative branched-subunit amino acid permease</fullName>
    </submittedName>
</protein>
<keyword evidence="7 8" id="KW-0472">Membrane</keyword>
<keyword evidence="5 8" id="KW-0812">Transmembrane</keyword>
<feature type="transmembrane region" description="Helical" evidence="8">
    <location>
        <begin position="206"/>
        <end position="226"/>
    </location>
</feature>
<evidence type="ECO:0000256" key="8">
    <source>
        <dbReference type="SAM" id="Phobius"/>
    </source>
</evidence>
<evidence type="ECO:0000256" key="1">
    <source>
        <dbReference type="ARBA" id="ARBA00004651"/>
    </source>
</evidence>
<keyword evidence="4" id="KW-1003">Cell membrane</keyword>
<dbReference type="GO" id="GO:1903785">
    <property type="term" value="P:L-valine transmembrane transport"/>
    <property type="evidence" value="ECO:0007669"/>
    <property type="project" value="TreeGrafter"/>
</dbReference>
<comment type="caution">
    <text evidence="9">The sequence shown here is derived from an EMBL/GenBank/DDBJ whole genome shotgun (WGS) entry which is preliminary data.</text>
</comment>
<evidence type="ECO:0000256" key="7">
    <source>
        <dbReference type="ARBA" id="ARBA00023136"/>
    </source>
</evidence>
<keyword evidence="3" id="KW-0813">Transport</keyword>
<feature type="transmembrane region" description="Helical" evidence="8">
    <location>
        <begin position="113"/>
        <end position="134"/>
    </location>
</feature>
<evidence type="ECO:0000256" key="6">
    <source>
        <dbReference type="ARBA" id="ARBA00022989"/>
    </source>
</evidence>
<dbReference type="Proteomes" id="UP000315112">
    <property type="component" value="Unassembled WGS sequence"/>
</dbReference>
<evidence type="ECO:0000256" key="2">
    <source>
        <dbReference type="ARBA" id="ARBA00010735"/>
    </source>
</evidence>
<dbReference type="InterPro" id="IPR011606">
    <property type="entry name" value="Brnchd-chn_aa_trnsp_permease"/>
</dbReference>
<feature type="transmembrane region" description="Helical" evidence="8">
    <location>
        <begin position="182"/>
        <end position="199"/>
    </location>
</feature>
<feature type="transmembrane region" description="Helical" evidence="8">
    <location>
        <begin position="89"/>
        <end position="107"/>
    </location>
</feature>
<dbReference type="AlphaFoldDB" id="A0A562PWL5"/>
<dbReference type="GO" id="GO:0005886">
    <property type="term" value="C:plasma membrane"/>
    <property type="evidence" value="ECO:0007669"/>
    <property type="project" value="UniProtKB-SubCell"/>
</dbReference>
<evidence type="ECO:0000313" key="9">
    <source>
        <dbReference type="EMBL" id="TWI48788.1"/>
    </source>
</evidence>
<feature type="transmembrane region" description="Helical" evidence="8">
    <location>
        <begin position="58"/>
        <end position="77"/>
    </location>
</feature>
<proteinExistence type="inferred from homology"/>
<comment type="similarity">
    <text evidence="2">Belongs to the AzlC family.</text>
</comment>
<dbReference type="Pfam" id="PF03591">
    <property type="entry name" value="AzlC"/>
    <property type="match status" value="1"/>
</dbReference>
<evidence type="ECO:0000256" key="4">
    <source>
        <dbReference type="ARBA" id="ARBA00022475"/>
    </source>
</evidence>
<reference evidence="9 10" key="1">
    <citation type="journal article" date="2015" name="Stand. Genomic Sci.">
        <title>Genomic Encyclopedia of Bacterial and Archaeal Type Strains, Phase III: the genomes of soil and plant-associated and newly described type strains.</title>
        <authorList>
            <person name="Whitman W.B."/>
            <person name="Woyke T."/>
            <person name="Klenk H.P."/>
            <person name="Zhou Y."/>
            <person name="Lilburn T.G."/>
            <person name="Beck B.J."/>
            <person name="De Vos P."/>
            <person name="Vandamme P."/>
            <person name="Eisen J.A."/>
            <person name="Garrity G."/>
            <person name="Hugenholtz P."/>
            <person name="Kyrpides N.C."/>
        </authorList>
    </citation>
    <scope>NUCLEOTIDE SEQUENCE [LARGE SCALE GENOMIC DNA]</scope>
    <source>
        <strain evidence="9 10">CGMCC 1.10685</strain>
    </source>
</reference>
<evidence type="ECO:0000256" key="3">
    <source>
        <dbReference type="ARBA" id="ARBA00022448"/>
    </source>
</evidence>
<organism evidence="9 10">
    <name type="scientific">Pseudoduganella flava</name>
    <dbReference type="NCBI Taxonomy" id="871742"/>
    <lineage>
        <taxon>Bacteria</taxon>
        <taxon>Pseudomonadati</taxon>
        <taxon>Pseudomonadota</taxon>
        <taxon>Betaproteobacteria</taxon>
        <taxon>Burkholderiales</taxon>
        <taxon>Oxalobacteraceae</taxon>
        <taxon>Telluria group</taxon>
        <taxon>Pseudoduganella</taxon>
    </lineage>
</organism>
<evidence type="ECO:0000256" key="5">
    <source>
        <dbReference type="ARBA" id="ARBA00022692"/>
    </source>
</evidence>
<keyword evidence="6 8" id="KW-1133">Transmembrane helix</keyword>